<keyword evidence="2" id="KW-1185">Reference proteome</keyword>
<name>A0ACB9AHM4_CICIN</name>
<evidence type="ECO:0000313" key="2">
    <source>
        <dbReference type="Proteomes" id="UP001055811"/>
    </source>
</evidence>
<sequence>MSREACIVEKGILHYYDYIPPYLLFSRLGFPNDLGISLYPQSNFIKISSHNPTINSIISKTQSIHP</sequence>
<protein>
    <submittedName>
        <fullName evidence="1">Uncharacterized protein</fullName>
    </submittedName>
</protein>
<gene>
    <name evidence="1" type="ORF">L2E82_39237</name>
</gene>
<dbReference type="Proteomes" id="UP001055811">
    <property type="component" value="Linkage Group LG07"/>
</dbReference>
<evidence type="ECO:0000313" key="1">
    <source>
        <dbReference type="EMBL" id="KAI3709475.1"/>
    </source>
</evidence>
<accession>A0ACB9AHM4</accession>
<comment type="caution">
    <text evidence="1">The sequence shown here is derived from an EMBL/GenBank/DDBJ whole genome shotgun (WGS) entry which is preliminary data.</text>
</comment>
<proteinExistence type="predicted"/>
<reference evidence="1 2" key="2">
    <citation type="journal article" date="2022" name="Mol. Ecol. Resour.">
        <title>The genomes of chicory, endive, great burdock and yacon provide insights into Asteraceae paleo-polyploidization history and plant inulin production.</title>
        <authorList>
            <person name="Fan W."/>
            <person name="Wang S."/>
            <person name="Wang H."/>
            <person name="Wang A."/>
            <person name="Jiang F."/>
            <person name="Liu H."/>
            <person name="Zhao H."/>
            <person name="Xu D."/>
            <person name="Zhang Y."/>
        </authorList>
    </citation>
    <scope>NUCLEOTIDE SEQUENCE [LARGE SCALE GENOMIC DNA]</scope>
    <source>
        <strain evidence="2">cv. Punajuju</strain>
        <tissue evidence="1">Leaves</tissue>
    </source>
</reference>
<organism evidence="1 2">
    <name type="scientific">Cichorium intybus</name>
    <name type="common">Chicory</name>
    <dbReference type="NCBI Taxonomy" id="13427"/>
    <lineage>
        <taxon>Eukaryota</taxon>
        <taxon>Viridiplantae</taxon>
        <taxon>Streptophyta</taxon>
        <taxon>Embryophyta</taxon>
        <taxon>Tracheophyta</taxon>
        <taxon>Spermatophyta</taxon>
        <taxon>Magnoliopsida</taxon>
        <taxon>eudicotyledons</taxon>
        <taxon>Gunneridae</taxon>
        <taxon>Pentapetalae</taxon>
        <taxon>asterids</taxon>
        <taxon>campanulids</taxon>
        <taxon>Asterales</taxon>
        <taxon>Asteraceae</taxon>
        <taxon>Cichorioideae</taxon>
        <taxon>Cichorieae</taxon>
        <taxon>Cichoriinae</taxon>
        <taxon>Cichorium</taxon>
    </lineage>
</organism>
<reference evidence="2" key="1">
    <citation type="journal article" date="2022" name="Mol. Ecol. Resour.">
        <title>The genomes of chicory, endive, great burdock and yacon provide insights into Asteraceae palaeo-polyploidization history and plant inulin production.</title>
        <authorList>
            <person name="Fan W."/>
            <person name="Wang S."/>
            <person name="Wang H."/>
            <person name="Wang A."/>
            <person name="Jiang F."/>
            <person name="Liu H."/>
            <person name="Zhao H."/>
            <person name="Xu D."/>
            <person name="Zhang Y."/>
        </authorList>
    </citation>
    <scope>NUCLEOTIDE SEQUENCE [LARGE SCALE GENOMIC DNA]</scope>
    <source>
        <strain evidence="2">cv. Punajuju</strain>
    </source>
</reference>
<dbReference type="EMBL" id="CM042015">
    <property type="protein sequence ID" value="KAI3709475.1"/>
    <property type="molecule type" value="Genomic_DNA"/>
</dbReference>